<dbReference type="AlphaFoldDB" id="A0A0F9GPC8"/>
<dbReference type="EMBL" id="LAZR01027669">
    <property type="protein sequence ID" value="KKL65012.1"/>
    <property type="molecule type" value="Genomic_DNA"/>
</dbReference>
<feature type="non-terminal residue" evidence="1">
    <location>
        <position position="1"/>
    </location>
</feature>
<organism evidence="1">
    <name type="scientific">marine sediment metagenome</name>
    <dbReference type="NCBI Taxonomy" id="412755"/>
    <lineage>
        <taxon>unclassified sequences</taxon>
        <taxon>metagenomes</taxon>
        <taxon>ecological metagenomes</taxon>
    </lineage>
</organism>
<name>A0A0F9GPC8_9ZZZZ</name>
<comment type="caution">
    <text evidence="1">The sequence shown here is derived from an EMBL/GenBank/DDBJ whole genome shotgun (WGS) entry which is preliminary data.</text>
</comment>
<proteinExistence type="predicted"/>
<protein>
    <submittedName>
        <fullName evidence="1">Uncharacterized protein</fullName>
    </submittedName>
</protein>
<evidence type="ECO:0000313" key="1">
    <source>
        <dbReference type="EMBL" id="KKL65012.1"/>
    </source>
</evidence>
<accession>A0A0F9GPC8</accession>
<gene>
    <name evidence="1" type="ORF">LCGC14_2159290</name>
</gene>
<reference evidence="1" key="1">
    <citation type="journal article" date="2015" name="Nature">
        <title>Complex archaea that bridge the gap between prokaryotes and eukaryotes.</title>
        <authorList>
            <person name="Spang A."/>
            <person name="Saw J.H."/>
            <person name="Jorgensen S.L."/>
            <person name="Zaremba-Niedzwiedzka K."/>
            <person name="Martijn J."/>
            <person name="Lind A.E."/>
            <person name="van Eijk R."/>
            <person name="Schleper C."/>
            <person name="Guy L."/>
            <person name="Ettema T.J."/>
        </authorList>
    </citation>
    <scope>NUCLEOTIDE SEQUENCE</scope>
</reference>
<sequence length="24" mass="2599">GNRSKLAHARLLLAIHIDGEEVGE</sequence>